<evidence type="ECO:0000256" key="1">
    <source>
        <dbReference type="SAM" id="Phobius"/>
    </source>
</evidence>
<dbReference type="RefSeq" id="WP_071111134.1">
    <property type="nucleotide sequence ID" value="NZ_MKCS01000001.1"/>
</dbReference>
<dbReference type="Proteomes" id="UP000180088">
    <property type="component" value="Unassembled WGS sequence"/>
</dbReference>
<name>A0A1S1WZU4_9NEIS</name>
<accession>A0A1S1WZU4</accession>
<sequence length="77" mass="8487">MRSLNNGLYRHASIPAALVLLLMTAAFMYLFNFSSGALSISALARQYGEPILDPQSWCSTDAVRHLLDAYGPDGRLR</sequence>
<keyword evidence="1" id="KW-0472">Membrane</keyword>
<keyword evidence="5" id="KW-1185">Reference proteome</keyword>
<proteinExistence type="predicted"/>
<comment type="caution">
    <text evidence="2">The sequence shown here is derived from an EMBL/GenBank/DDBJ whole genome shotgun (WGS) entry which is preliminary data.</text>
</comment>
<organism evidence="2 4">
    <name type="scientific">Chromobacterium sphagni</name>
    <dbReference type="NCBI Taxonomy" id="1903179"/>
    <lineage>
        <taxon>Bacteria</taxon>
        <taxon>Pseudomonadati</taxon>
        <taxon>Pseudomonadota</taxon>
        <taxon>Betaproteobacteria</taxon>
        <taxon>Neisseriales</taxon>
        <taxon>Chromobacteriaceae</taxon>
        <taxon>Chromobacterium</taxon>
    </lineage>
</organism>
<dbReference type="EMBL" id="MKCS01000001">
    <property type="protein sequence ID" value="OHX12689.1"/>
    <property type="molecule type" value="Genomic_DNA"/>
</dbReference>
<keyword evidence="1" id="KW-0812">Transmembrane</keyword>
<evidence type="ECO:0000313" key="5">
    <source>
        <dbReference type="Proteomes" id="UP000180280"/>
    </source>
</evidence>
<evidence type="ECO:0000313" key="2">
    <source>
        <dbReference type="EMBL" id="OHX12689.1"/>
    </source>
</evidence>
<gene>
    <name evidence="3" type="ORF">BI344_01150</name>
    <name evidence="2" type="ORF">BI347_03600</name>
</gene>
<feature type="transmembrane region" description="Helical" evidence="1">
    <location>
        <begin position="12"/>
        <end position="31"/>
    </location>
</feature>
<protein>
    <submittedName>
        <fullName evidence="2">Uncharacterized protein</fullName>
    </submittedName>
</protein>
<dbReference type="EMBL" id="MKCT01000001">
    <property type="protein sequence ID" value="OHX21175.1"/>
    <property type="molecule type" value="Genomic_DNA"/>
</dbReference>
<dbReference type="Proteomes" id="UP000180280">
    <property type="component" value="Unassembled WGS sequence"/>
</dbReference>
<dbReference type="STRING" id="1903179.BI347_03600"/>
<keyword evidence="1" id="KW-1133">Transmembrane helix</keyword>
<reference evidence="4 5" key="1">
    <citation type="submission" date="2016-09" db="EMBL/GenBank/DDBJ databases">
        <title>Chromobacterium muskegensis sp. nov., an insecticidal bacterium isolated from Sphagnum bogs.</title>
        <authorList>
            <person name="Sparks M.E."/>
            <person name="Blackburn M.B."/>
            <person name="Gundersen-Rindal D.E."/>
            <person name="Mitchell A."/>
            <person name="Farrar R."/>
            <person name="Kuhar D."/>
        </authorList>
    </citation>
    <scope>NUCLEOTIDE SEQUENCE [LARGE SCALE GENOMIC DNA]</scope>
    <source>
        <strain evidence="3 5">14B-1</strain>
        <strain evidence="2 4">37-2</strain>
    </source>
</reference>
<evidence type="ECO:0000313" key="3">
    <source>
        <dbReference type="EMBL" id="OHX21175.1"/>
    </source>
</evidence>
<dbReference type="AlphaFoldDB" id="A0A1S1WZU4"/>
<evidence type="ECO:0000313" key="4">
    <source>
        <dbReference type="Proteomes" id="UP000180088"/>
    </source>
</evidence>